<name>A0ABW7XBH7_9NOCA</name>
<gene>
    <name evidence="1" type="ORF">ACH49W_34465</name>
</gene>
<keyword evidence="2" id="KW-1185">Reference proteome</keyword>
<evidence type="ECO:0000313" key="1">
    <source>
        <dbReference type="EMBL" id="MFI2478486.1"/>
    </source>
</evidence>
<dbReference type="RefSeq" id="WP_357405594.1">
    <property type="nucleotide sequence ID" value="NZ_JBEYCD010000006.1"/>
</dbReference>
<proteinExistence type="predicted"/>
<organism evidence="1 2">
    <name type="scientific">Nocardia xishanensis</name>
    <dbReference type="NCBI Taxonomy" id="238964"/>
    <lineage>
        <taxon>Bacteria</taxon>
        <taxon>Bacillati</taxon>
        <taxon>Actinomycetota</taxon>
        <taxon>Actinomycetes</taxon>
        <taxon>Mycobacteriales</taxon>
        <taxon>Nocardiaceae</taxon>
        <taxon>Nocardia</taxon>
    </lineage>
</organism>
<reference evidence="1 2" key="1">
    <citation type="submission" date="2024-10" db="EMBL/GenBank/DDBJ databases">
        <title>The Natural Products Discovery Center: Release of the First 8490 Sequenced Strains for Exploring Actinobacteria Biosynthetic Diversity.</title>
        <authorList>
            <person name="Kalkreuter E."/>
            <person name="Kautsar S.A."/>
            <person name="Yang D."/>
            <person name="Bader C.D."/>
            <person name="Teijaro C.N."/>
            <person name="Fluegel L."/>
            <person name="Davis C.M."/>
            <person name="Simpson J.R."/>
            <person name="Lauterbach L."/>
            <person name="Steele A.D."/>
            <person name="Gui C."/>
            <person name="Meng S."/>
            <person name="Li G."/>
            <person name="Viehrig K."/>
            <person name="Ye F."/>
            <person name="Su P."/>
            <person name="Kiefer A.F."/>
            <person name="Nichols A."/>
            <person name="Cepeda A.J."/>
            <person name="Yan W."/>
            <person name="Fan B."/>
            <person name="Jiang Y."/>
            <person name="Adhikari A."/>
            <person name="Zheng C.-J."/>
            <person name="Schuster L."/>
            <person name="Cowan T.M."/>
            <person name="Smanski M.J."/>
            <person name="Chevrette M.G."/>
            <person name="De Carvalho L.P.S."/>
            <person name="Shen B."/>
        </authorList>
    </citation>
    <scope>NUCLEOTIDE SEQUENCE [LARGE SCALE GENOMIC DNA]</scope>
    <source>
        <strain evidence="1 2">NPDC019275</strain>
    </source>
</reference>
<dbReference type="EMBL" id="JBIRYO010000040">
    <property type="protein sequence ID" value="MFI2478486.1"/>
    <property type="molecule type" value="Genomic_DNA"/>
</dbReference>
<comment type="caution">
    <text evidence="1">The sequence shown here is derived from an EMBL/GenBank/DDBJ whole genome shotgun (WGS) entry which is preliminary data.</text>
</comment>
<dbReference type="Proteomes" id="UP001611415">
    <property type="component" value="Unassembled WGS sequence"/>
</dbReference>
<accession>A0ABW7XBH7</accession>
<protein>
    <submittedName>
        <fullName evidence="1">Uncharacterized protein</fullName>
    </submittedName>
</protein>
<evidence type="ECO:0000313" key="2">
    <source>
        <dbReference type="Proteomes" id="UP001611415"/>
    </source>
</evidence>
<sequence length="59" mass="6265">MATASRVRVRKDGCDVAEGVHELADLRLGQPRVLGRFCSSAWAAASALLDIMLATVGDH</sequence>